<feature type="chain" id="PRO_5040275715" description="Secreted protein" evidence="1">
    <location>
        <begin position="17"/>
        <end position="206"/>
    </location>
</feature>
<comment type="caution">
    <text evidence="2">The sequence shown here is derived from an EMBL/GenBank/DDBJ whole genome shotgun (WGS) entry which is preliminary data.</text>
</comment>
<dbReference type="EMBL" id="ML986612">
    <property type="protein sequence ID" value="KAF2264981.1"/>
    <property type="molecule type" value="Genomic_DNA"/>
</dbReference>
<dbReference type="PANTHER" id="PTHR38847:SF1">
    <property type="entry name" value="PSEUDOURIDINE SYNTHASE RSUA_RLUA-LIKE DOMAIN-CONTAINING PROTEIN"/>
    <property type="match status" value="1"/>
</dbReference>
<accession>A0A9P4KB47</accession>
<name>A0A9P4KB47_9PLEO</name>
<evidence type="ECO:0000313" key="2">
    <source>
        <dbReference type="EMBL" id="KAF2264981.1"/>
    </source>
</evidence>
<proteinExistence type="predicted"/>
<protein>
    <recommendedName>
        <fullName evidence="4">Secreted protein</fullName>
    </recommendedName>
</protein>
<dbReference type="PANTHER" id="PTHR38847">
    <property type="match status" value="1"/>
</dbReference>
<keyword evidence="1" id="KW-0732">Signal</keyword>
<reference evidence="3" key="1">
    <citation type="journal article" date="2020" name="Stud. Mycol.">
        <title>101 Dothideomycetes genomes: A test case for predicting lifestyles and emergence of pathogens.</title>
        <authorList>
            <person name="Haridas S."/>
            <person name="Albert R."/>
            <person name="Binder M."/>
            <person name="Bloem J."/>
            <person name="LaButti K."/>
            <person name="Salamov A."/>
            <person name="Andreopoulos B."/>
            <person name="Baker S."/>
            <person name="Barry K."/>
            <person name="Bills G."/>
            <person name="Bluhm B."/>
            <person name="Cannon C."/>
            <person name="Castanera R."/>
            <person name="Culley D."/>
            <person name="Daum C."/>
            <person name="Ezra D."/>
            <person name="Gonzalez J."/>
            <person name="Henrissat B."/>
            <person name="Kuo A."/>
            <person name="Liang C."/>
            <person name="Lipzen A."/>
            <person name="Lutzoni F."/>
            <person name="Magnuson J."/>
            <person name="Mondo S."/>
            <person name="Nolan M."/>
            <person name="Ohm R."/>
            <person name="Pangilinan J."/>
            <person name="Park H.-J."/>
            <person name="Ramirez L."/>
            <person name="Alfaro M."/>
            <person name="Sun H."/>
            <person name="Tritt A."/>
            <person name="Yoshinaga Y."/>
            <person name="Zwiers L.-H."/>
            <person name="Turgeon B."/>
            <person name="Goodwin S."/>
            <person name="Spatafora J."/>
            <person name="Crous P."/>
            <person name="Grigoriev I."/>
        </authorList>
    </citation>
    <scope>NUCLEOTIDE SEQUENCE [LARGE SCALE GENOMIC DNA]</scope>
    <source>
        <strain evidence="3">CBS 304.66</strain>
    </source>
</reference>
<evidence type="ECO:0008006" key="4">
    <source>
        <dbReference type="Google" id="ProtNLM"/>
    </source>
</evidence>
<organism evidence="2 3">
    <name type="scientific">Lojkania enalia</name>
    <dbReference type="NCBI Taxonomy" id="147567"/>
    <lineage>
        <taxon>Eukaryota</taxon>
        <taxon>Fungi</taxon>
        <taxon>Dikarya</taxon>
        <taxon>Ascomycota</taxon>
        <taxon>Pezizomycotina</taxon>
        <taxon>Dothideomycetes</taxon>
        <taxon>Pleosporomycetidae</taxon>
        <taxon>Pleosporales</taxon>
        <taxon>Pleosporales incertae sedis</taxon>
        <taxon>Lojkania</taxon>
    </lineage>
</organism>
<sequence>MRVLAILTGLVALAYASPVELEARQDKPDPGTVYVEKVSWAGTGCPPDSAVADIAEQGTVVSLGFSKYVAGTGTGMTAADSRKNCDVRITLHYPQGWTWTVASTDLRGYARIPQGCSARLGAVYYFSGQSTEYSSMIPFNGPVDNNYRVTSMVPTESLIWSRCGVTGPLFNINSQAIVTCTKDALLGVDTQDTRFEMKLHLEWQKC</sequence>
<dbReference type="InterPro" id="IPR025649">
    <property type="entry name" value="DUF4360"/>
</dbReference>
<dbReference type="Pfam" id="PF14273">
    <property type="entry name" value="DUF4360"/>
    <property type="match status" value="1"/>
</dbReference>
<evidence type="ECO:0000313" key="3">
    <source>
        <dbReference type="Proteomes" id="UP000800093"/>
    </source>
</evidence>
<dbReference type="AlphaFoldDB" id="A0A9P4KB47"/>
<feature type="signal peptide" evidence="1">
    <location>
        <begin position="1"/>
        <end position="16"/>
    </location>
</feature>
<dbReference type="Proteomes" id="UP000800093">
    <property type="component" value="Unassembled WGS sequence"/>
</dbReference>
<gene>
    <name evidence="2" type="ORF">CC78DRAFT_216473</name>
</gene>
<evidence type="ECO:0000256" key="1">
    <source>
        <dbReference type="SAM" id="SignalP"/>
    </source>
</evidence>
<dbReference type="OrthoDB" id="152248at2759"/>
<keyword evidence="3" id="KW-1185">Reference proteome</keyword>